<accession>A0A382K7E1</accession>
<feature type="domain" description="Amidohydrolase-related" evidence="2">
    <location>
        <begin position="88"/>
        <end position="338"/>
    </location>
</feature>
<proteinExistence type="predicted"/>
<feature type="non-terminal residue" evidence="3">
    <location>
        <position position="342"/>
    </location>
</feature>
<gene>
    <name evidence="3" type="ORF">METZ01_LOCUS272459</name>
</gene>
<evidence type="ECO:0000259" key="2">
    <source>
        <dbReference type="Pfam" id="PF04909"/>
    </source>
</evidence>
<evidence type="ECO:0000313" key="3">
    <source>
        <dbReference type="EMBL" id="SVC19605.1"/>
    </source>
</evidence>
<dbReference type="PANTHER" id="PTHR21240">
    <property type="entry name" value="2-AMINO-3-CARBOXYLMUCONATE-6-SEMIALDEHYDE DECARBOXYLASE"/>
    <property type="match status" value="1"/>
</dbReference>
<name>A0A382K7E1_9ZZZZ</name>
<dbReference type="InterPro" id="IPR032466">
    <property type="entry name" value="Metal_Hydrolase"/>
</dbReference>
<dbReference type="InterPro" id="IPR006680">
    <property type="entry name" value="Amidohydro-rel"/>
</dbReference>
<dbReference type="SUPFAM" id="SSF51556">
    <property type="entry name" value="Metallo-dependent hydrolases"/>
    <property type="match status" value="1"/>
</dbReference>
<keyword evidence="1" id="KW-0456">Lyase</keyword>
<dbReference type="InterPro" id="IPR032465">
    <property type="entry name" value="ACMSD"/>
</dbReference>
<evidence type="ECO:0000256" key="1">
    <source>
        <dbReference type="ARBA" id="ARBA00023239"/>
    </source>
</evidence>
<sequence length="342" mass="39506">MIFDGHAYCFPSLRGSGGFSDPNQFRKHLQLAISGNHQSVWRVRDGDAGDNEALIDSSNSSELSGVKDSDFHAAENGRFEWTVDGEIYTKQYLPPQIADMSYPPDRLVAEMDYAGVEKALLHRTPYLGIGNDFIADCVKRFPERLMGLAHVEEWLISADPDTSVQKVEKAIQQQGLSGLQFLSPQLNLYGQRGAWDGDGFRPFWDRISELEIPVFFSLKGRINPRVENYIEELKTLQRWVNRYPDVTVVLTHGLEWPHFIKQDKIVLPEEVWAPFENPNLHLQMLFPISLGTVWDYPMIQVQPTIMECVERLGADRLMWGTDMPMVMRYWSYRQNIDFIRRY</sequence>
<dbReference type="PANTHER" id="PTHR21240:SF28">
    <property type="entry name" value="ISO-OROTATE DECARBOXYLASE (EUROFUNG)"/>
    <property type="match status" value="1"/>
</dbReference>
<dbReference type="EMBL" id="UINC01078484">
    <property type="protein sequence ID" value="SVC19605.1"/>
    <property type="molecule type" value="Genomic_DNA"/>
</dbReference>
<reference evidence="3" key="1">
    <citation type="submission" date="2018-05" db="EMBL/GenBank/DDBJ databases">
        <authorList>
            <person name="Lanie J.A."/>
            <person name="Ng W.-L."/>
            <person name="Kazmierczak K.M."/>
            <person name="Andrzejewski T.M."/>
            <person name="Davidsen T.M."/>
            <person name="Wayne K.J."/>
            <person name="Tettelin H."/>
            <person name="Glass J.I."/>
            <person name="Rusch D."/>
            <person name="Podicherti R."/>
            <person name="Tsui H.-C.T."/>
            <person name="Winkler M.E."/>
        </authorList>
    </citation>
    <scope>NUCLEOTIDE SEQUENCE</scope>
</reference>
<dbReference type="GO" id="GO:0019748">
    <property type="term" value="P:secondary metabolic process"/>
    <property type="evidence" value="ECO:0007669"/>
    <property type="project" value="TreeGrafter"/>
</dbReference>
<dbReference type="GO" id="GO:0005737">
    <property type="term" value="C:cytoplasm"/>
    <property type="evidence" value="ECO:0007669"/>
    <property type="project" value="TreeGrafter"/>
</dbReference>
<dbReference type="GO" id="GO:0016831">
    <property type="term" value="F:carboxy-lyase activity"/>
    <property type="evidence" value="ECO:0007669"/>
    <property type="project" value="InterPro"/>
</dbReference>
<dbReference type="AlphaFoldDB" id="A0A382K7E1"/>
<organism evidence="3">
    <name type="scientific">marine metagenome</name>
    <dbReference type="NCBI Taxonomy" id="408172"/>
    <lineage>
        <taxon>unclassified sequences</taxon>
        <taxon>metagenomes</taxon>
        <taxon>ecological metagenomes</taxon>
    </lineage>
</organism>
<protein>
    <recommendedName>
        <fullName evidence="2">Amidohydrolase-related domain-containing protein</fullName>
    </recommendedName>
</protein>
<dbReference type="GO" id="GO:0016787">
    <property type="term" value="F:hydrolase activity"/>
    <property type="evidence" value="ECO:0007669"/>
    <property type="project" value="InterPro"/>
</dbReference>
<dbReference type="Pfam" id="PF04909">
    <property type="entry name" value="Amidohydro_2"/>
    <property type="match status" value="1"/>
</dbReference>
<dbReference type="Gene3D" id="3.20.20.140">
    <property type="entry name" value="Metal-dependent hydrolases"/>
    <property type="match status" value="1"/>
</dbReference>